<comment type="caution">
    <text evidence="5">The sequence shown here is derived from an EMBL/GenBank/DDBJ whole genome shotgun (WGS) entry which is preliminary data.</text>
</comment>
<evidence type="ECO:0000256" key="2">
    <source>
        <dbReference type="PIRSR" id="PIRSR640198-2"/>
    </source>
</evidence>
<dbReference type="EMBL" id="CBXF010000115">
    <property type="protein sequence ID" value="CDL84841.1"/>
    <property type="molecule type" value="Genomic_DNA"/>
</dbReference>
<dbReference type="SUPFAM" id="SSF140931">
    <property type="entry name" value="Fic-like"/>
    <property type="match status" value="1"/>
</dbReference>
<feature type="active site" evidence="1">
    <location>
        <position position="202"/>
    </location>
</feature>
<dbReference type="AlphaFoldDB" id="W1J4Q5"/>
<feature type="domain" description="Fido" evidence="4">
    <location>
        <begin position="110"/>
        <end position="213"/>
    </location>
</feature>
<accession>W1J4Q5</accession>
<dbReference type="GO" id="GO:0005524">
    <property type="term" value="F:ATP binding"/>
    <property type="evidence" value="ECO:0007669"/>
    <property type="project" value="UniProtKB-KW"/>
</dbReference>
<evidence type="ECO:0000259" key="4">
    <source>
        <dbReference type="PROSITE" id="PS51459"/>
    </source>
</evidence>
<dbReference type="Gene3D" id="1.10.3290.10">
    <property type="entry name" value="Fido-like domain"/>
    <property type="match status" value="1"/>
</dbReference>
<evidence type="ECO:0000313" key="5">
    <source>
        <dbReference type="EMBL" id="CDL84841.1"/>
    </source>
</evidence>
<dbReference type="Proteomes" id="UP000019202">
    <property type="component" value="Unassembled WGS sequence"/>
</dbReference>
<dbReference type="STRING" id="1427518.XSR1_540012"/>
<dbReference type="InterPro" id="IPR036597">
    <property type="entry name" value="Fido-like_dom_sf"/>
</dbReference>
<name>W1J4Q5_9GAMM</name>
<dbReference type="InterPro" id="IPR003812">
    <property type="entry name" value="Fido"/>
</dbReference>
<evidence type="ECO:0000256" key="3">
    <source>
        <dbReference type="PIRSR" id="PIRSR640198-3"/>
    </source>
</evidence>
<proteinExistence type="predicted"/>
<gene>
    <name evidence="5" type="ORF">XSR1_540012</name>
</gene>
<dbReference type="InterPro" id="IPR025230">
    <property type="entry name" value="DUF4172"/>
</dbReference>
<dbReference type="PROSITE" id="PS51459">
    <property type="entry name" value="FIDO"/>
    <property type="match status" value="1"/>
</dbReference>
<feature type="binding site" evidence="2">
    <location>
        <begin position="206"/>
        <end position="213"/>
    </location>
    <ligand>
        <name>ATP</name>
        <dbReference type="ChEBI" id="CHEBI:30616"/>
    </ligand>
</feature>
<evidence type="ECO:0000256" key="1">
    <source>
        <dbReference type="PIRSR" id="PIRSR640198-1"/>
    </source>
</evidence>
<keyword evidence="2" id="KW-0067">ATP-binding</keyword>
<keyword evidence="2" id="KW-0547">Nucleotide-binding</keyword>
<reference evidence="5" key="1">
    <citation type="submission" date="2013-11" db="EMBL/GenBank/DDBJ databases">
        <title>Draft genome sequence and annotation of the entomopathogenic bacteria, Xenorhabdus cabanillasi strain JM26 and Xenorhabdus szentirmai strain DSM 16338.</title>
        <authorList>
            <person name="Gualtieri M."/>
            <person name="Ogier J.C."/>
            <person name="Pages S."/>
            <person name="Givaudan A."/>
            <person name="Gaudriault S."/>
        </authorList>
    </citation>
    <scope>NUCLEOTIDE SEQUENCE [LARGE SCALE GENOMIC DNA]</scope>
    <source>
        <strain evidence="5">DSM 16338</strain>
    </source>
</reference>
<feature type="site" description="Important for autoinhibition of adenylyltransferase activity" evidence="3">
    <location>
        <position position="61"/>
    </location>
</feature>
<dbReference type="Pfam" id="PF02661">
    <property type="entry name" value="Fic"/>
    <property type="match status" value="1"/>
</dbReference>
<protein>
    <recommendedName>
        <fullName evidence="4">Fido domain-containing protein</fullName>
    </recommendedName>
</protein>
<evidence type="ECO:0000313" key="6">
    <source>
        <dbReference type="Proteomes" id="UP000019202"/>
    </source>
</evidence>
<organism evidence="5 6">
    <name type="scientific">Xenorhabdus szentirmaii DSM 16338</name>
    <dbReference type="NCBI Taxonomy" id="1427518"/>
    <lineage>
        <taxon>Bacteria</taxon>
        <taxon>Pseudomonadati</taxon>
        <taxon>Pseudomonadota</taxon>
        <taxon>Gammaproteobacteria</taxon>
        <taxon>Enterobacterales</taxon>
        <taxon>Morganellaceae</taxon>
        <taxon>Xenorhabdus</taxon>
    </lineage>
</organism>
<dbReference type="PANTHER" id="PTHR13504:SF33">
    <property type="entry name" value="FIC FAMILY PROTEIN"/>
    <property type="match status" value="1"/>
</dbReference>
<sequence>MWIWEQEHWPNFQWDVHILSPILREIHFNQRLLSGRVEVESVEQAALDNLLANILYSCEIEGEKLNAASVRSSLANRLGINDINPYPTNKLSDGMAEIALDVIEKCDEPLSLERILQWHNLMFPDGYTLFNPIKGGQLRHGSMQVVSGRIDKPVVHFEAPPAERLRGEMAKFIVWFNQSRNEPSLDSILRAAIVHLWFVTFHPMEDGNGRITR</sequence>
<dbReference type="PANTHER" id="PTHR13504">
    <property type="entry name" value="FIDO DOMAIN-CONTAINING PROTEIN DDB_G0283145"/>
    <property type="match status" value="1"/>
</dbReference>
<keyword evidence="6" id="KW-1185">Reference proteome</keyword>
<dbReference type="Pfam" id="PF13776">
    <property type="entry name" value="DUF4172"/>
    <property type="match status" value="1"/>
</dbReference>
<dbReference type="InterPro" id="IPR040198">
    <property type="entry name" value="Fido_containing"/>
</dbReference>